<feature type="compositionally biased region" description="Polar residues" evidence="1">
    <location>
        <begin position="60"/>
        <end position="70"/>
    </location>
</feature>
<proteinExistence type="predicted"/>
<dbReference type="InterPro" id="IPR008254">
    <property type="entry name" value="Flavodoxin/NO_synth"/>
</dbReference>
<feature type="region of interest" description="Disordered" evidence="1">
    <location>
        <begin position="60"/>
        <end position="80"/>
    </location>
</feature>
<name>A0A917Z4Q2_9ACTN</name>
<evidence type="ECO:0000256" key="1">
    <source>
        <dbReference type="SAM" id="MobiDB-lite"/>
    </source>
</evidence>
<evidence type="ECO:0000313" key="3">
    <source>
        <dbReference type="EMBL" id="GGO74359.1"/>
    </source>
</evidence>
<evidence type="ECO:0000259" key="2">
    <source>
        <dbReference type="PROSITE" id="PS50902"/>
    </source>
</evidence>
<dbReference type="PROSITE" id="PS50902">
    <property type="entry name" value="FLAVODOXIN_LIKE"/>
    <property type="match status" value="1"/>
</dbReference>
<dbReference type="Gene3D" id="3.40.50.360">
    <property type="match status" value="1"/>
</dbReference>
<dbReference type="InterPro" id="IPR029039">
    <property type="entry name" value="Flavoprotein-like_sf"/>
</dbReference>
<dbReference type="EMBL" id="BMNH01000015">
    <property type="protein sequence ID" value="GGO74359.1"/>
    <property type="molecule type" value="Genomic_DNA"/>
</dbReference>
<reference evidence="3" key="1">
    <citation type="journal article" date="2014" name="Int. J. Syst. Evol. Microbiol.">
        <title>Complete genome sequence of Corynebacterium casei LMG S-19264T (=DSM 44701T), isolated from a smear-ripened cheese.</title>
        <authorList>
            <consortium name="US DOE Joint Genome Institute (JGI-PGF)"/>
            <person name="Walter F."/>
            <person name="Albersmeier A."/>
            <person name="Kalinowski J."/>
            <person name="Ruckert C."/>
        </authorList>
    </citation>
    <scope>NUCLEOTIDE SEQUENCE</scope>
    <source>
        <strain evidence="3">CGMCC 4.7368</strain>
    </source>
</reference>
<dbReference type="Pfam" id="PF00258">
    <property type="entry name" value="Flavodoxin_1"/>
    <property type="match status" value="1"/>
</dbReference>
<dbReference type="AlphaFoldDB" id="A0A917Z4Q2"/>
<dbReference type="SUPFAM" id="SSF52218">
    <property type="entry name" value="Flavoproteins"/>
    <property type="match status" value="1"/>
</dbReference>
<reference evidence="3" key="2">
    <citation type="submission" date="2020-09" db="EMBL/GenBank/DDBJ databases">
        <authorList>
            <person name="Sun Q."/>
            <person name="Zhou Y."/>
        </authorList>
    </citation>
    <scope>NUCLEOTIDE SEQUENCE</scope>
    <source>
        <strain evidence="3">CGMCC 4.7368</strain>
    </source>
</reference>
<dbReference type="GO" id="GO:0010181">
    <property type="term" value="F:FMN binding"/>
    <property type="evidence" value="ECO:0007669"/>
    <property type="project" value="InterPro"/>
</dbReference>
<protein>
    <submittedName>
        <fullName evidence="3">Flavodoxin</fullName>
    </submittedName>
</protein>
<dbReference type="RefSeq" id="WP_189126304.1">
    <property type="nucleotide sequence ID" value="NZ_BMNH01000015.1"/>
</dbReference>
<organism evidence="3 4">
    <name type="scientific">Nonomuraea cavernae</name>
    <dbReference type="NCBI Taxonomy" id="2045107"/>
    <lineage>
        <taxon>Bacteria</taxon>
        <taxon>Bacillati</taxon>
        <taxon>Actinomycetota</taxon>
        <taxon>Actinomycetes</taxon>
        <taxon>Streptosporangiales</taxon>
        <taxon>Streptosporangiaceae</taxon>
        <taxon>Nonomuraea</taxon>
    </lineage>
</organism>
<gene>
    <name evidence="3" type="ORF">GCM10012289_46820</name>
</gene>
<sequence length="157" mass="16049">MRVVVVVESCFGNTSQVAEAIIEGLRAGGAAVEVVSADSAPPSLAADLVLVGAPTHNMGLPSSASRSQAAQKGGSAPSSGVREWIDRVDSVDGRVIAFSTTTGGLFAGSASKAIVKAFKRHEIRAERGTDFTVMGTPGPLGSGELARAREWGRTLQA</sequence>
<accession>A0A917Z4Q2</accession>
<dbReference type="Proteomes" id="UP000646523">
    <property type="component" value="Unassembled WGS sequence"/>
</dbReference>
<keyword evidence="4" id="KW-1185">Reference proteome</keyword>
<comment type="caution">
    <text evidence="3">The sequence shown here is derived from an EMBL/GenBank/DDBJ whole genome shotgun (WGS) entry which is preliminary data.</text>
</comment>
<evidence type="ECO:0000313" key="4">
    <source>
        <dbReference type="Proteomes" id="UP000646523"/>
    </source>
</evidence>
<feature type="domain" description="Flavodoxin-like" evidence="2">
    <location>
        <begin position="3"/>
        <end position="157"/>
    </location>
</feature>